<dbReference type="STRING" id="1411141.GCA_001590885_04784"/>
<dbReference type="InterPro" id="IPR048328">
    <property type="entry name" value="Dyp_perox_C"/>
</dbReference>
<reference evidence="9 10" key="1">
    <citation type="submission" date="2017-06" db="EMBL/GenBank/DDBJ databases">
        <authorList>
            <consortium name="Pathogen Informatics"/>
        </authorList>
    </citation>
    <scope>NUCLEOTIDE SEQUENCE [LARGE SCALE GENOMIC DNA]</scope>
    <source>
        <strain evidence="9 10">NCTC12148</strain>
    </source>
</reference>
<evidence type="ECO:0000259" key="8">
    <source>
        <dbReference type="Pfam" id="PF20628"/>
    </source>
</evidence>
<evidence type="ECO:0000256" key="3">
    <source>
        <dbReference type="ARBA" id="ARBA00022723"/>
    </source>
</evidence>
<dbReference type="NCBIfam" id="TIGR01413">
    <property type="entry name" value="Dyp_perox_fam"/>
    <property type="match status" value="1"/>
</dbReference>
<keyword evidence="10" id="KW-1185">Reference proteome</keyword>
<evidence type="ECO:0000256" key="4">
    <source>
        <dbReference type="ARBA" id="ARBA00023002"/>
    </source>
</evidence>
<comment type="cofactor">
    <cofactor evidence="1">
        <name>heme b</name>
        <dbReference type="ChEBI" id="CHEBI:60344"/>
    </cofactor>
</comment>
<keyword evidence="2 9" id="KW-0575">Peroxidase</keyword>
<evidence type="ECO:0000313" key="10">
    <source>
        <dbReference type="Proteomes" id="UP000215134"/>
    </source>
</evidence>
<dbReference type="Proteomes" id="UP000215134">
    <property type="component" value="Chromosome 1"/>
</dbReference>
<evidence type="ECO:0000256" key="1">
    <source>
        <dbReference type="ARBA" id="ARBA00001970"/>
    </source>
</evidence>
<dbReference type="Pfam" id="PF04261">
    <property type="entry name" value="Dyp_perox_N"/>
    <property type="match status" value="1"/>
</dbReference>
<dbReference type="PANTHER" id="PTHR30521">
    <property type="entry name" value="DEFERROCHELATASE/PEROXIDASE"/>
    <property type="match status" value="1"/>
</dbReference>
<keyword evidence="4 9" id="KW-0560">Oxidoreductase</keyword>
<dbReference type="GO" id="GO:0020037">
    <property type="term" value="F:heme binding"/>
    <property type="evidence" value="ECO:0007669"/>
    <property type="project" value="InterPro"/>
</dbReference>
<dbReference type="RefSeq" id="WP_197701092.1">
    <property type="nucleotide sequence ID" value="NZ_CABITV010000026.1"/>
</dbReference>
<dbReference type="SUPFAM" id="SSF54909">
    <property type="entry name" value="Dimeric alpha+beta barrel"/>
    <property type="match status" value="1"/>
</dbReference>
<dbReference type="PANTHER" id="PTHR30521:SF0">
    <property type="entry name" value="DYP-TYPE PEROXIDASE FAMILY PROTEIN"/>
    <property type="match status" value="1"/>
</dbReference>
<dbReference type="InterPro" id="IPR048327">
    <property type="entry name" value="Dyp_perox_N"/>
</dbReference>
<evidence type="ECO:0000256" key="2">
    <source>
        <dbReference type="ARBA" id="ARBA00022559"/>
    </source>
</evidence>
<dbReference type="GO" id="GO:0004601">
    <property type="term" value="F:peroxidase activity"/>
    <property type="evidence" value="ECO:0007669"/>
    <property type="project" value="UniProtKB-KW"/>
</dbReference>
<keyword evidence="5" id="KW-0408">Iron</keyword>
<evidence type="ECO:0000256" key="5">
    <source>
        <dbReference type="ARBA" id="ARBA00023004"/>
    </source>
</evidence>
<dbReference type="GO" id="GO:0046872">
    <property type="term" value="F:metal ion binding"/>
    <property type="evidence" value="ECO:0007669"/>
    <property type="project" value="UniProtKB-KW"/>
</dbReference>
<gene>
    <name evidence="9" type="primary">yfeX_1</name>
    <name evidence="9" type="ORF">SAMEA4384070_03068</name>
</gene>
<sequence>MSSASSSPLSMAQRALETEPQYIDAPMTPAAAFLVLEVKDDSASLETVRSVIASTEDLIKNVQIRSIDVGFNCNVGIAHRVWQSLTGKPAPKELRPFQEVKGAQHTAVATAGDLLFHIRAGATDLIIEFEKILLEAFGDSVTVVDEVAGFRYFDGRDLLEFVDGTANPIGLSLPEATIVGDEDPDYAGGSYVVIQKYLHNLAAWRAQKVETQEAIIGRTKYDNVELPDATEGQKSHKTLCTIEDEQGEHDILRNNMPFASPGRGEYGTYFIGYSRHLWVIEKMLERMFIGNPPPLHDRILDFSTAVAGVTFFVPARKFLSDLAD</sequence>
<comment type="similarity">
    <text evidence="6">Belongs to the DyP-type peroxidase family.</text>
</comment>
<dbReference type="Pfam" id="PF20628">
    <property type="entry name" value="Dyp_perox_C"/>
    <property type="match status" value="1"/>
</dbReference>
<dbReference type="InterPro" id="IPR011008">
    <property type="entry name" value="Dimeric_a/b-barrel"/>
</dbReference>
<accession>A0A240C5W5</accession>
<name>A0A240C5W5_SERFI</name>
<dbReference type="InterPro" id="IPR006314">
    <property type="entry name" value="Dyp_peroxidase"/>
</dbReference>
<proteinExistence type="inferred from homology"/>
<protein>
    <submittedName>
        <fullName evidence="9">Probable deferrochelatase/peroxidase YfeX</fullName>
        <ecNumber evidence="9">1.11.1.-</ecNumber>
    </submittedName>
</protein>
<dbReference type="GO" id="GO:0005829">
    <property type="term" value="C:cytosol"/>
    <property type="evidence" value="ECO:0007669"/>
    <property type="project" value="TreeGrafter"/>
</dbReference>
<dbReference type="PROSITE" id="PS51404">
    <property type="entry name" value="DYP_PEROXIDASE"/>
    <property type="match status" value="1"/>
</dbReference>
<organism evidence="9 10">
    <name type="scientific">Serratia ficaria</name>
    <dbReference type="NCBI Taxonomy" id="61651"/>
    <lineage>
        <taxon>Bacteria</taxon>
        <taxon>Pseudomonadati</taxon>
        <taxon>Pseudomonadota</taxon>
        <taxon>Gammaproteobacteria</taxon>
        <taxon>Enterobacterales</taxon>
        <taxon>Yersiniaceae</taxon>
        <taxon>Serratia</taxon>
    </lineage>
</organism>
<dbReference type="EC" id="1.11.1.-" evidence="9"/>
<dbReference type="AlphaFoldDB" id="A0A240C5W5"/>
<evidence type="ECO:0000259" key="7">
    <source>
        <dbReference type="Pfam" id="PF04261"/>
    </source>
</evidence>
<feature type="domain" description="Dyp-type peroxidase C-terminal" evidence="8">
    <location>
        <begin position="155"/>
        <end position="316"/>
    </location>
</feature>
<dbReference type="EMBL" id="LT906479">
    <property type="protein sequence ID" value="SNW02992.1"/>
    <property type="molecule type" value="Genomic_DNA"/>
</dbReference>
<dbReference type="GeneID" id="75028214"/>
<keyword evidence="3" id="KW-0479">Metal-binding</keyword>
<evidence type="ECO:0000256" key="6">
    <source>
        <dbReference type="ARBA" id="ARBA00025737"/>
    </source>
</evidence>
<dbReference type="KEGG" id="sfj:SAMEA4384070_3068"/>
<evidence type="ECO:0000313" key="9">
    <source>
        <dbReference type="EMBL" id="SNW02992.1"/>
    </source>
</evidence>
<feature type="domain" description="Dyp-type peroxidase N-terminal" evidence="7">
    <location>
        <begin position="22"/>
        <end position="151"/>
    </location>
</feature>